<dbReference type="Proteomes" id="UP000631114">
    <property type="component" value="Unassembled WGS sequence"/>
</dbReference>
<reference evidence="2 3" key="1">
    <citation type="submission" date="2020-10" db="EMBL/GenBank/DDBJ databases">
        <title>The Coptis chinensis genome and diversification of protoberbering-type alkaloids.</title>
        <authorList>
            <person name="Wang B."/>
            <person name="Shu S."/>
            <person name="Song C."/>
            <person name="Liu Y."/>
        </authorList>
    </citation>
    <scope>NUCLEOTIDE SEQUENCE [LARGE SCALE GENOMIC DNA]</scope>
    <source>
        <strain evidence="2">HL-2020</strain>
        <tissue evidence="2">Leaf</tissue>
    </source>
</reference>
<evidence type="ECO:0000313" key="3">
    <source>
        <dbReference type="Proteomes" id="UP000631114"/>
    </source>
</evidence>
<protein>
    <submittedName>
        <fullName evidence="2">Uncharacterized protein</fullName>
    </submittedName>
</protein>
<evidence type="ECO:0000256" key="1">
    <source>
        <dbReference type="SAM" id="MobiDB-lite"/>
    </source>
</evidence>
<organism evidence="2 3">
    <name type="scientific">Coptis chinensis</name>
    <dbReference type="NCBI Taxonomy" id="261450"/>
    <lineage>
        <taxon>Eukaryota</taxon>
        <taxon>Viridiplantae</taxon>
        <taxon>Streptophyta</taxon>
        <taxon>Embryophyta</taxon>
        <taxon>Tracheophyta</taxon>
        <taxon>Spermatophyta</taxon>
        <taxon>Magnoliopsida</taxon>
        <taxon>Ranunculales</taxon>
        <taxon>Ranunculaceae</taxon>
        <taxon>Coptidoideae</taxon>
        <taxon>Coptis</taxon>
    </lineage>
</organism>
<feature type="region of interest" description="Disordered" evidence="1">
    <location>
        <begin position="1"/>
        <end position="148"/>
    </location>
</feature>
<dbReference type="AlphaFoldDB" id="A0A835IIA7"/>
<proteinExistence type="predicted"/>
<evidence type="ECO:0000313" key="2">
    <source>
        <dbReference type="EMBL" id="KAF9616962.1"/>
    </source>
</evidence>
<comment type="caution">
    <text evidence="2">The sequence shown here is derived from an EMBL/GenBank/DDBJ whole genome shotgun (WGS) entry which is preliminary data.</text>
</comment>
<name>A0A835IIA7_9MAGN</name>
<feature type="compositionally biased region" description="Acidic residues" evidence="1">
    <location>
        <begin position="104"/>
        <end position="136"/>
    </location>
</feature>
<feature type="compositionally biased region" description="Basic and acidic residues" evidence="1">
    <location>
        <begin position="44"/>
        <end position="67"/>
    </location>
</feature>
<accession>A0A835IIA7</accession>
<gene>
    <name evidence="2" type="ORF">IFM89_033032</name>
</gene>
<dbReference type="EMBL" id="JADFTS010000003">
    <property type="protein sequence ID" value="KAF9616962.1"/>
    <property type="molecule type" value="Genomic_DNA"/>
</dbReference>
<sequence length="264" mass="29503">MARTKIISRQDNDQMKLKLASNEKLLKNKRKPPTASNRRKNKKVSMDFEKTNCDEVKAENSEIRMDVNETENVDGSNSSHLVARDGSGDNNDGEGMEENVNGEGMEENVDGEGIEEDVDNDGENESDGDKSEEMEEVGANKKRKGKAQTKNLEANDGKFCGGPTDSSILYGYKCHVARDVWIGKDCVDTYLEWYNAISHLYLVNFNPCDPPPYIILNRPPPCDWNAIVNEIGRLLEVGMSSGGGEIPSEKWEYFQRALALTQSK</sequence>
<keyword evidence="3" id="KW-1185">Reference proteome</keyword>
<feature type="compositionally biased region" description="Basic residues" evidence="1">
    <location>
        <begin position="27"/>
        <end position="43"/>
    </location>
</feature>